<keyword evidence="5" id="KW-1185">Reference proteome</keyword>
<evidence type="ECO:0000313" key="5">
    <source>
        <dbReference type="Proteomes" id="UP000827092"/>
    </source>
</evidence>
<dbReference type="InterPro" id="IPR004092">
    <property type="entry name" value="Mbt"/>
</dbReference>
<dbReference type="SUPFAM" id="SSF63748">
    <property type="entry name" value="Tudor/PWWP/MBT"/>
    <property type="match status" value="4"/>
</dbReference>
<accession>A0AAV6VIX1</accession>
<reference evidence="4 5" key="1">
    <citation type="journal article" date="2022" name="Nat. Ecol. Evol.">
        <title>A masculinizing supergene underlies an exaggerated male reproductive morph in a spider.</title>
        <authorList>
            <person name="Hendrickx F."/>
            <person name="De Corte Z."/>
            <person name="Sonet G."/>
            <person name="Van Belleghem S.M."/>
            <person name="Kostlbacher S."/>
            <person name="Vangestel C."/>
        </authorList>
    </citation>
    <scope>NUCLEOTIDE SEQUENCE [LARGE SCALE GENOMIC DNA]</scope>
    <source>
        <strain evidence="4">W744_W776</strain>
    </source>
</reference>
<evidence type="ECO:0000313" key="4">
    <source>
        <dbReference type="EMBL" id="KAG8196549.1"/>
    </source>
</evidence>
<evidence type="ECO:0008006" key="6">
    <source>
        <dbReference type="Google" id="ProtNLM"/>
    </source>
</evidence>
<evidence type="ECO:0000256" key="2">
    <source>
        <dbReference type="PROSITE-ProRule" id="PRU00459"/>
    </source>
</evidence>
<keyword evidence="1" id="KW-0677">Repeat</keyword>
<dbReference type="CDD" id="cd20100">
    <property type="entry name" value="MBT_dSfmbt-like_rpt4"/>
    <property type="match status" value="1"/>
</dbReference>
<dbReference type="Pfam" id="PF02820">
    <property type="entry name" value="MBT"/>
    <property type="match status" value="4"/>
</dbReference>
<dbReference type="GO" id="GO:0042393">
    <property type="term" value="F:histone binding"/>
    <property type="evidence" value="ECO:0007669"/>
    <property type="project" value="TreeGrafter"/>
</dbReference>
<name>A0AAV6VIX1_9ARAC</name>
<sequence>MQTIVKKKRQFYGNQFTKKNAPQSNVDKEVSVLLPVQNEEITSELKSSFNWRPYLRKTGFSAAPVSCFKHVALSNCWETVITNVRVEVRSPDCKTCCPPNSCCTYWLATVIKVQGYWGLLRYDGFDKITPHYLNVPDKWFNLCTEPHIHPIGWCSKNDHNLVPPKNIEPKIICWREFLMETMPGGFTLPLNFTFKMEDHLKNSIKKGMKLEVVDKNQISVVRPAVVTDVVGGRLHIKYAENDLKDEGFWCHERSPLIHPVGWAQIMGHTLYAEPKYARQSLKKTLYRTFDSNDATWDLFLPVYNPASDLKFKKGMKLEAIDPLNLSTICVATVTEVLRHNYLMIGIDGMMAANGSDWFCYHASSPCIFPVGFCASNDIKLTPPRGYKGDFAWSDYLKKTKAEAAPVGLFHREVPDHGFKEGMFLEAVDLMEPRLICVAYVTKVVGRLLKVHFDGWEEDYDQWCDCESPDLFPIGWCDAFSYRLEAPRIEAASYDEKKKKKPTMMKKRRRRWAKKPSSDDSPEVNVEPSKTVQKKDLPDISLLDLDESSLHSETGKTSVTKAGNTSETLKKRGRPPKSKGKGKNSNTTNEKKEVTTKKSSGIKLDKTVPLEKTTPVSTETACAKKLTYEEDPLPGSSTTKTKIRKRRNAYKTPAIIEVDDSSSSFDDS</sequence>
<evidence type="ECO:0000256" key="1">
    <source>
        <dbReference type="ARBA" id="ARBA00022737"/>
    </source>
</evidence>
<organism evidence="4 5">
    <name type="scientific">Oedothorax gibbosus</name>
    <dbReference type="NCBI Taxonomy" id="931172"/>
    <lineage>
        <taxon>Eukaryota</taxon>
        <taxon>Metazoa</taxon>
        <taxon>Ecdysozoa</taxon>
        <taxon>Arthropoda</taxon>
        <taxon>Chelicerata</taxon>
        <taxon>Arachnida</taxon>
        <taxon>Araneae</taxon>
        <taxon>Araneomorphae</taxon>
        <taxon>Entelegynae</taxon>
        <taxon>Araneoidea</taxon>
        <taxon>Linyphiidae</taxon>
        <taxon>Erigoninae</taxon>
        <taxon>Oedothorax</taxon>
    </lineage>
</organism>
<feature type="repeat" description="MBT" evidence="2">
    <location>
        <begin position="49"/>
        <end position="164"/>
    </location>
</feature>
<dbReference type="CDD" id="cd20097">
    <property type="entry name" value="MBT_dSfmbt-like_rpt1"/>
    <property type="match status" value="1"/>
</dbReference>
<dbReference type="AlphaFoldDB" id="A0AAV6VIX1"/>
<dbReference type="PROSITE" id="PS51079">
    <property type="entry name" value="MBT"/>
    <property type="match status" value="4"/>
</dbReference>
<dbReference type="PANTHER" id="PTHR12247:SF104">
    <property type="entry name" value="POLYCOMB PROTEIN SFMBT"/>
    <property type="match status" value="1"/>
</dbReference>
<feature type="compositionally biased region" description="Basic residues" evidence="3">
    <location>
        <begin position="570"/>
        <end position="581"/>
    </location>
</feature>
<dbReference type="InterPro" id="IPR050548">
    <property type="entry name" value="PcG_chromatin_remod_factors"/>
</dbReference>
<dbReference type="SMART" id="SM00561">
    <property type="entry name" value="MBT"/>
    <property type="match status" value="4"/>
</dbReference>
<gene>
    <name evidence="4" type="ORF">JTE90_003565</name>
</gene>
<feature type="compositionally biased region" description="Basic residues" evidence="3">
    <location>
        <begin position="497"/>
        <end position="513"/>
    </location>
</feature>
<dbReference type="GO" id="GO:0003682">
    <property type="term" value="F:chromatin binding"/>
    <property type="evidence" value="ECO:0007669"/>
    <property type="project" value="TreeGrafter"/>
</dbReference>
<dbReference type="Gene3D" id="2.30.30.140">
    <property type="match status" value="4"/>
</dbReference>
<evidence type="ECO:0000256" key="3">
    <source>
        <dbReference type="SAM" id="MobiDB-lite"/>
    </source>
</evidence>
<feature type="region of interest" description="Disordered" evidence="3">
    <location>
        <begin position="494"/>
        <end position="667"/>
    </location>
</feature>
<dbReference type="EMBL" id="JAFNEN010000068">
    <property type="protein sequence ID" value="KAG8196549.1"/>
    <property type="molecule type" value="Genomic_DNA"/>
</dbReference>
<dbReference type="PANTHER" id="PTHR12247">
    <property type="entry name" value="POLYCOMB GROUP PROTEIN"/>
    <property type="match status" value="1"/>
</dbReference>
<feature type="repeat" description="MBT" evidence="2">
    <location>
        <begin position="390"/>
        <end position="486"/>
    </location>
</feature>
<comment type="caution">
    <text evidence="4">The sequence shown here is derived from an EMBL/GenBank/DDBJ whole genome shotgun (WGS) entry which is preliminary data.</text>
</comment>
<protein>
    <recommendedName>
        <fullName evidence="6">MBT domain-containing protein 1</fullName>
    </recommendedName>
</protein>
<feature type="repeat" description="MBT" evidence="2">
    <location>
        <begin position="279"/>
        <end position="383"/>
    </location>
</feature>
<feature type="repeat" description="MBT" evidence="2">
    <location>
        <begin position="172"/>
        <end position="273"/>
    </location>
</feature>
<dbReference type="GO" id="GO:0005634">
    <property type="term" value="C:nucleus"/>
    <property type="evidence" value="ECO:0007669"/>
    <property type="project" value="InterPro"/>
</dbReference>
<feature type="compositionally biased region" description="Polar residues" evidence="3">
    <location>
        <begin position="554"/>
        <end position="566"/>
    </location>
</feature>
<dbReference type="GO" id="GO:0045892">
    <property type="term" value="P:negative regulation of DNA-templated transcription"/>
    <property type="evidence" value="ECO:0007669"/>
    <property type="project" value="TreeGrafter"/>
</dbReference>
<proteinExistence type="predicted"/>
<dbReference type="Proteomes" id="UP000827092">
    <property type="component" value="Unassembled WGS sequence"/>
</dbReference>